<evidence type="ECO:0000313" key="8">
    <source>
        <dbReference type="Proteomes" id="UP000572540"/>
    </source>
</evidence>
<dbReference type="Gene3D" id="1.20.120.1630">
    <property type="match status" value="1"/>
</dbReference>
<keyword evidence="7" id="KW-0489">Methyltransferase</keyword>
<keyword evidence="3 6" id="KW-1133">Transmembrane helix</keyword>
<evidence type="ECO:0000313" key="7">
    <source>
        <dbReference type="EMBL" id="NYH16245.1"/>
    </source>
</evidence>
<dbReference type="GO" id="GO:0032259">
    <property type="term" value="P:methylation"/>
    <property type="evidence" value="ECO:0007669"/>
    <property type="project" value="UniProtKB-KW"/>
</dbReference>
<evidence type="ECO:0000256" key="2">
    <source>
        <dbReference type="ARBA" id="ARBA00022692"/>
    </source>
</evidence>
<dbReference type="Proteomes" id="UP000572540">
    <property type="component" value="Unassembled WGS sequence"/>
</dbReference>
<dbReference type="GO" id="GO:0004671">
    <property type="term" value="F:protein C-terminal S-isoprenylcysteine carboxyl O-methyltransferase activity"/>
    <property type="evidence" value="ECO:0007669"/>
    <property type="project" value="InterPro"/>
</dbReference>
<evidence type="ECO:0000256" key="4">
    <source>
        <dbReference type="ARBA" id="ARBA00023136"/>
    </source>
</evidence>
<dbReference type="InterPro" id="IPR007269">
    <property type="entry name" value="ICMT_MeTrfase"/>
</dbReference>
<keyword evidence="4 6" id="KW-0472">Membrane</keyword>
<dbReference type="PANTHER" id="PTHR43847">
    <property type="entry name" value="BLL3993 PROTEIN"/>
    <property type="match status" value="1"/>
</dbReference>
<feature type="transmembrane region" description="Helical" evidence="6">
    <location>
        <begin position="188"/>
        <end position="206"/>
    </location>
</feature>
<keyword evidence="2 6" id="KW-0812">Transmembrane</keyword>
<gene>
    <name evidence="7" type="ORF">GGD41_003473</name>
</gene>
<reference evidence="7 8" key="1">
    <citation type="submission" date="2020-07" db="EMBL/GenBank/DDBJ databases">
        <title>Exploring microbial biodiversity for novel pathways involved in the catabolism of aromatic compounds derived from lignin.</title>
        <authorList>
            <person name="Elkins J."/>
        </authorList>
    </citation>
    <scope>NUCLEOTIDE SEQUENCE [LARGE SCALE GENOMIC DNA]</scope>
    <source>
        <strain evidence="7 8">H2C3B</strain>
    </source>
</reference>
<organism evidence="7 8">
    <name type="scientific">Paraburkholderia bryophila</name>
    <dbReference type="NCBI Taxonomy" id="420952"/>
    <lineage>
        <taxon>Bacteria</taxon>
        <taxon>Pseudomonadati</taxon>
        <taxon>Pseudomonadota</taxon>
        <taxon>Betaproteobacteria</taxon>
        <taxon>Burkholderiales</taxon>
        <taxon>Burkholderiaceae</taxon>
        <taxon>Paraburkholderia</taxon>
    </lineage>
</organism>
<feature type="transmembrane region" description="Helical" evidence="6">
    <location>
        <begin position="85"/>
        <end position="103"/>
    </location>
</feature>
<dbReference type="GO" id="GO:0016020">
    <property type="term" value="C:membrane"/>
    <property type="evidence" value="ECO:0007669"/>
    <property type="project" value="UniProtKB-SubCell"/>
</dbReference>
<dbReference type="PANTHER" id="PTHR43847:SF1">
    <property type="entry name" value="BLL3993 PROTEIN"/>
    <property type="match status" value="1"/>
</dbReference>
<dbReference type="RefSeq" id="WP_179712452.1">
    <property type="nucleotide sequence ID" value="NZ_JACCAU010000001.1"/>
</dbReference>
<feature type="transmembrane region" description="Helical" evidence="6">
    <location>
        <begin position="115"/>
        <end position="132"/>
    </location>
</feature>
<evidence type="ECO:0000256" key="5">
    <source>
        <dbReference type="SAM" id="MobiDB-lite"/>
    </source>
</evidence>
<dbReference type="Pfam" id="PF04140">
    <property type="entry name" value="ICMT"/>
    <property type="match status" value="1"/>
</dbReference>
<feature type="region of interest" description="Disordered" evidence="5">
    <location>
        <begin position="1"/>
        <end position="28"/>
    </location>
</feature>
<name>A0A7Y9W9A5_9BURK</name>
<accession>A0A7Y9W9A5</accession>
<feature type="compositionally biased region" description="Basic and acidic residues" evidence="5">
    <location>
        <begin position="10"/>
        <end position="26"/>
    </location>
</feature>
<evidence type="ECO:0000256" key="1">
    <source>
        <dbReference type="ARBA" id="ARBA00004141"/>
    </source>
</evidence>
<dbReference type="EMBL" id="JACCAU010000001">
    <property type="protein sequence ID" value="NYH16245.1"/>
    <property type="molecule type" value="Genomic_DNA"/>
</dbReference>
<proteinExistence type="predicted"/>
<keyword evidence="7" id="KW-0808">Transferase</keyword>
<feature type="transmembrane region" description="Helical" evidence="6">
    <location>
        <begin position="57"/>
        <end position="79"/>
    </location>
</feature>
<protein>
    <submittedName>
        <fullName evidence="7">Protein-S-isoprenylcysteine O-methyltransferase Ste14</fullName>
    </submittedName>
</protein>
<feature type="transmembrane region" description="Helical" evidence="6">
    <location>
        <begin position="138"/>
        <end position="157"/>
    </location>
</feature>
<evidence type="ECO:0000256" key="3">
    <source>
        <dbReference type="ARBA" id="ARBA00022989"/>
    </source>
</evidence>
<comment type="subcellular location">
    <subcellularLocation>
        <location evidence="1">Membrane</location>
        <topology evidence="1">Multi-pass membrane protein</topology>
    </subcellularLocation>
</comment>
<dbReference type="InterPro" id="IPR052527">
    <property type="entry name" value="Metal_cation-efflux_comp"/>
</dbReference>
<dbReference type="AlphaFoldDB" id="A0A7Y9W9A5"/>
<comment type="caution">
    <text evidence="7">The sequence shown here is derived from an EMBL/GenBank/DDBJ whole genome shotgun (WGS) entry which is preliminary data.</text>
</comment>
<evidence type="ECO:0000256" key="6">
    <source>
        <dbReference type="SAM" id="Phobius"/>
    </source>
</evidence>
<sequence>MTSPTPLRDLPSEAHSRHGPRVEEKAPAANAPAASASVCLAAEEQSSPSLRHAFVEIATRVGAASMLSLFAYAAVRQWLAAPQRITLLLLFVSVFVTIGLSLFARIPVKRDWRPLAFICSMGGTYYFLAVRLSPGSHLVSESVGATLQLLGIFWQLFAKASLRRSFGILPANRGVVSRGAYRFVRHPMYFGYFITDMGFLLVNFGLQNLLVYSCQFALQVVRIVREEQLLSADDGYRSYKTRVRFRVIPGVF</sequence>